<comment type="caution">
    <text evidence="1">The sequence shown here is derived from an EMBL/GenBank/DDBJ whole genome shotgun (WGS) entry which is preliminary data.</text>
</comment>
<organism evidence="1 2">
    <name type="scientific">Dioscorea alata</name>
    <name type="common">Purple yam</name>
    <dbReference type="NCBI Taxonomy" id="55571"/>
    <lineage>
        <taxon>Eukaryota</taxon>
        <taxon>Viridiplantae</taxon>
        <taxon>Streptophyta</taxon>
        <taxon>Embryophyta</taxon>
        <taxon>Tracheophyta</taxon>
        <taxon>Spermatophyta</taxon>
        <taxon>Magnoliopsida</taxon>
        <taxon>Liliopsida</taxon>
        <taxon>Dioscoreales</taxon>
        <taxon>Dioscoreaceae</taxon>
        <taxon>Dioscorea</taxon>
    </lineage>
</organism>
<name>A0ACB7TXV4_DIOAL</name>
<reference evidence="2" key="1">
    <citation type="journal article" date="2022" name="Nat. Commun.">
        <title>Chromosome evolution and the genetic basis of agronomically important traits in greater yam.</title>
        <authorList>
            <person name="Bredeson J.V."/>
            <person name="Lyons J.B."/>
            <person name="Oniyinde I.O."/>
            <person name="Okereke N.R."/>
            <person name="Kolade O."/>
            <person name="Nnabue I."/>
            <person name="Nwadili C.O."/>
            <person name="Hribova E."/>
            <person name="Parker M."/>
            <person name="Nwogha J."/>
            <person name="Shu S."/>
            <person name="Carlson J."/>
            <person name="Kariba R."/>
            <person name="Muthemba S."/>
            <person name="Knop K."/>
            <person name="Barton G.J."/>
            <person name="Sherwood A.V."/>
            <person name="Lopez-Montes A."/>
            <person name="Asiedu R."/>
            <person name="Jamnadass R."/>
            <person name="Muchugi A."/>
            <person name="Goodstein D."/>
            <person name="Egesi C.N."/>
            <person name="Featherston J."/>
            <person name="Asfaw A."/>
            <person name="Simpson G.G."/>
            <person name="Dolezel J."/>
            <person name="Hendre P.S."/>
            <person name="Van Deynze A."/>
            <person name="Kumar P.L."/>
            <person name="Obidiegwu J.E."/>
            <person name="Bhattacharjee R."/>
            <person name="Rokhsar D.S."/>
        </authorList>
    </citation>
    <scope>NUCLEOTIDE SEQUENCE [LARGE SCALE GENOMIC DNA]</scope>
    <source>
        <strain evidence="2">cv. TDa95/00328</strain>
    </source>
</reference>
<sequence>MAFKSPQIPIIFFISALTFVAGDLPAIPPTTSIDNSTAFIRSSCGSTLYPELCFSSLIRYADTVRSDPVLLAWLAANVTLGRVRSVSSHISSLRHATTSGDSLEFAALRDCAETLADAAQLAKKSASEIGRLAKAETSPEVGWWVSNAQTWMSAVLTNEDTCTDGFSPVGASPLKADVCRRVGSAKKYTSNALALVNKLVSSR</sequence>
<dbReference type="EC" id="3.1.1.11" evidence="1"/>
<proteinExistence type="predicted"/>
<keyword evidence="1" id="KW-0378">Hydrolase</keyword>
<accession>A0ACB7TXV4</accession>
<evidence type="ECO:0000313" key="1">
    <source>
        <dbReference type="EMBL" id="KAH7652874.1"/>
    </source>
</evidence>
<gene>
    <name evidence="1" type="ORF">IHE45_19G045900</name>
</gene>
<dbReference type="Proteomes" id="UP000827976">
    <property type="component" value="Chromosome 19"/>
</dbReference>
<evidence type="ECO:0000313" key="2">
    <source>
        <dbReference type="Proteomes" id="UP000827976"/>
    </source>
</evidence>
<keyword evidence="2" id="KW-1185">Reference proteome</keyword>
<dbReference type="EMBL" id="CM037029">
    <property type="protein sequence ID" value="KAH7652874.1"/>
    <property type="molecule type" value="Genomic_DNA"/>
</dbReference>
<protein>
    <submittedName>
        <fullName evidence="1">Pectinesterase protein</fullName>
        <ecNumber evidence="1">3.1.1.11</ecNumber>
    </submittedName>
</protein>